<dbReference type="OrthoDB" id="7391570at2"/>
<name>A0A0T5PEF3_9RHOB</name>
<evidence type="ECO:0000313" key="2">
    <source>
        <dbReference type="EMBL" id="KRS19457.1"/>
    </source>
</evidence>
<dbReference type="InterPro" id="IPR019401">
    <property type="entry name" value="Znf_CHCC"/>
</dbReference>
<dbReference type="AlphaFoldDB" id="A0A0T5PEF3"/>
<dbReference type="RefSeq" id="WP_057812373.1">
    <property type="nucleotide sequence ID" value="NZ_CAXRJZ010000007.1"/>
</dbReference>
<dbReference type="EMBL" id="CP031598">
    <property type="protein sequence ID" value="QEW29224.1"/>
    <property type="molecule type" value="Genomic_DNA"/>
</dbReference>
<dbReference type="STRING" id="540747.SAMN04488031_102434"/>
<reference evidence="2 4" key="1">
    <citation type="submission" date="2015-04" db="EMBL/GenBank/DDBJ databases">
        <title>The draft genome sequence of Roseovarius indicus B108T.</title>
        <authorList>
            <person name="Li G."/>
            <person name="Lai Q."/>
            <person name="Shao Z."/>
            <person name="Yan P."/>
        </authorList>
    </citation>
    <scope>NUCLEOTIDE SEQUENCE [LARGE SCALE GENOMIC DNA]</scope>
    <source>
        <strain evidence="2 4">B108</strain>
    </source>
</reference>
<dbReference type="EMBL" id="LAXI01000001">
    <property type="protein sequence ID" value="KRS19457.1"/>
    <property type="molecule type" value="Genomic_DNA"/>
</dbReference>
<sequence>MVTQAPETRIVDSYRIACDGGGDALGHPRVWLMIPKETGWVECPYCDAKLIHKDFEGKV</sequence>
<evidence type="ECO:0000313" key="4">
    <source>
        <dbReference type="Proteomes" id="UP000051401"/>
    </source>
</evidence>
<gene>
    <name evidence="3" type="ORF">RIdsm_05067</name>
    <name evidence="2" type="ORF">XM52_01020</name>
</gene>
<evidence type="ECO:0000313" key="3">
    <source>
        <dbReference type="EMBL" id="QEW29224.1"/>
    </source>
</evidence>
<accession>A0A0T5PEF3</accession>
<proteinExistence type="predicted"/>
<feature type="domain" description="Zinc finger CHCC-type" evidence="1">
    <location>
        <begin position="15"/>
        <end position="48"/>
    </location>
</feature>
<dbReference type="PATRIC" id="fig|540747.5.peg.206"/>
<dbReference type="Proteomes" id="UP000325785">
    <property type="component" value="Chromosome"/>
</dbReference>
<keyword evidence="3" id="KW-0863">Zinc-finger</keyword>
<dbReference type="Proteomes" id="UP000051401">
    <property type="component" value="Unassembled WGS sequence"/>
</dbReference>
<evidence type="ECO:0000259" key="1">
    <source>
        <dbReference type="Pfam" id="PF10276"/>
    </source>
</evidence>
<evidence type="ECO:0000313" key="5">
    <source>
        <dbReference type="Proteomes" id="UP000325785"/>
    </source>
</evidence>
<dbReference type="Gene3D" id="2.60.260.40">
    <property type="entry name" value="q5lls5 like domains"/>
    <property type="match status" value="1"/>
</dbReference>
<protein>
    <submittedName>
        <fullName evidence="3">Zinc-finger domain protein</fullName>
    </submittedName>
</protein>
<organism evidence="2 4">
    <name type="scientific">Roseovarius indicus</name>
    <dbReference type="NCBI Taxonomy" id="540747"/>
    <lineage>
        <taxon>Bacteria</taxon>
        <taxon>Pseudomonadati</taxon>
        <taxon>Pseudomonadota</taxon>
        <taxon>Alphaproteobacteria</taxon>
        <taxon>Rhodobacterales</taxon>
        <taxon>Roseobacteraceae</taxon>
        <taxon>Roseovarius</taxon>
    </lineage>
</organism>
<keyword evidence="3" id="KW-0862">Zinc</keyword>
<reference evidence="3 5" key="2">
    <citation type="submission" date="2018-08" db="EMBL/GenBank/DDBJ databases">
        <title>Genetic Globetrotter - A new plasmid hitch-hiking vast phylogenetic and geographic distances.</title>
        <authorList>
            <person name="Vollmers J."/>
            <person name="Petersen J."/>
        </authorList>
    </citation>
    <scope>NUCLEOTIDE SEQUENCE [LARGE SCALE GENOMIC DNA]</scope>
    <source>
        <strain evidence="3 5">DSM 26383</strain>
    </source>
</reference>
<dbReference type="Pfam" id="PF10276">
    <property type="entry name" value="zf-CHCC"/>
    <property type="match status" value="1"/>
</dbReference>
<dbReference type="KEGG" id="rid:RIdsm_05067"/>
<dbReference type="GO" id="GO:0008270">
    <property type="term" value="F:zinc ion binding"/>
    <property type="evidence" value="ECO:0007669"/>
    <property type="project" value="UniProtKB-KW"/>
</dbReference>
<keyword evidence="4" id="KW-1185">Reference proteome</keyword>
<keyword evidence="3" id="KW-0479">Metal-binding</keyword>